<feature type="region of interest" description="Disordered" evidence="1">
    <location>
        <begin position="1"/>
        <end position="30"/>
    </location>
</feature>
<dbReference type="GeneID" id="107889852"/>
<organism evidence="2 3">
    <name type="scientific">Gossypium hirsutum</name>
    <name type="common">Upland cotton</name>
    <name type="synonym">Gossypium mexicanum</name>
    <dbReference type="NCBI Taxonomy" id="3635"/>
    <lineage>
        <taxon>Eukaryota</taxon>
        <taxon>Viridiplantae</taxon>
        <taxon>Streptophyta</taxon>
        <taxon>Embryophyta</taxon>
        <taxon>Tracheophyta</taxon>
        <taxon>Spermatophyta</taxon>
        <taxon>Magnoliopsida</taxon>
        <taxon>eudicotyledons</taxon>
        <taxon>Gunneridae</taxon>
        <taxon>Pentapetalae</taxon>
        <taxon>rosids</taxon>
        <taxon>malvids</taxon>
        <taxon>Malvales</taxon>
        <taxon>Malvaceae</taxon>
        <taxon>Malvoideae</taxon>
        <taxon>Gossypium</taxon>
    </lineage>
</organism>
<evidence type="ECO:0008006" key="4">
    <source>
        <dbReference type="Google" id="ProtNLM"/>
    </source>
</evidence>
<dbReference type="AlphaFoldDB" id="A0A1U8I108"/>
<dbReference type="RefSeq" id="XP_016669888.1">
    <property type="nucleotide sequence ID" value="XM_016814399.1"/>
</dbReference>
<gene>
    <name evidence="3" type="primary">LOC107889852</name>
</gene>
<dbReference type="SMR" id="A0A1U8I108"/>
<name>A0A1U8I108_GOSHI</name>
<evidence type="ECO:0000313" key="2">
    <source>
        <dbReference type="Proteomes" id="UP000818029"/>
    </source>
</evidence>
<evidence type="ECO:0000313" key="3">
    <source>
        <dbReference type="RefSeq" id="XP_016669888.1"/>
    </source>
</evidence>
<dbReference type="OrthoDB" id="1001852at2759"/>
<dbReference type="STRING" id="3635.A0A1U8I108"/>
<reference evidence="2" key="1">
    <citation type="journal article" date="2020" name="Nat. Genet.">
        <title>Genomic diversifications of five Gossypium allopolyploid species and their impact on cotton improvement.</title>
        <authorList>
            <person name="Chen Z.J."/>
            <person name="Sreedasyam A."/>
            <person name="Ando A."/>
            <person name="Song Q."/>
            <person name="De Santiago L.M."/>
            <person name="Hulse-Kemp A.M."/>
            <person name="Ding M."/>
            <person name="Ye W."/>
            <person name="Kirkbride R.C."/>
            <person name="Jenkins J."/>
            <person name="Plott C."/>
            <person name="Lovell J."/>
            <person name="Lin Y.M."/>
            <person name="Vaughn R."/>
            <person name="Liu B."/>
            <person name="Simpson S."/>
            <person name="Scheffler B.E."/>
            <person name="Wen L."/>
            <person name="Saski C.A."/>
            <person name="Grover C.E."/>
            <person name="Hu G."/>
            <person name="Conover J.L."/>
            <person name="Carlson J.W."/>
            <person name="Shu S."/>
            <person name="Boston L.B."/>
            <person name="Williams M."/>
            <person name="Peterson D.G."/>
            <person name="McGee K."/>
            <person name="Jones D.C."/>
            <person name="Wendel J.F."/>
            <person name="Stelly D.M."/>
            <person name="Grimwood J."/>
            <person name="Schmutz J."/>
        </authorList>
    </citation>
    <scope>NUCLEOTIDE SEQUENCE [LARGE SCALE GENOMIC DNA]</scope>
    <source>
        <strain evidence="2">cv. TM-1</strain>
    </source>
</reference>
<dbReference type="KEGG" id="ghi:107889852"/>
<keyword evidence="2" id="KW-1185">Reference proteome</keyword>
<reference evidence="3" key="2">
    <citation type="submission" date="2025-08" db="UniProtKB">
        <authorList>
            <consortium name="RefSeq"/>
        </authorList>
    </citation>
    <scope>IDENTIFICATION</scope>
</reference>
<feature type="compositionally biased region" description="Basic and acidic residues" evidence="1">
    <location>
        <begin position="8"/>
        <end position="30"/>
    </location>
</feature>
<dbReference type="Pfam" id="PF14223">
    <property type="entry name" value="Retrotran_gag_2"/>
    <property type="match status" value="1"/>
</dbReference>
<sequence length="123" mass="14412">MDGPSIPQKHEREILIPKTKKEWNKEDRRSTQLNTKAMHTLFCVIGLKEYSRVSSCANAKEIWDKLEITHEDTDQVKKSKVGILTLNYETFMMKPDEDIKAMFDRFAIIINELKSYGKTYPNE</sequence>
<protein>
    <recommendedName>
        <fullName evidence="4">UBN2 domain-containing protein</fullName>
    </recommendedName>
</protein>
<dbReference type="PANTHER" id="PTHR34676">
    <property type="entry name" value="DUF4219 DOMAIN-CONTAINING PROTEIN-RELATED"/>
    <property type="match status" value="1"/>
</dbReference>
<dbReference type="Proteomes" id="UP000818029">
    <property type="component" value="Chromosome A09"/>
</dbReference>
<proteinExistence type="predicted"/>
<dbReference type="PaxDb" id="3635-A0A1U8I108"/>
<dbReference type="PANTHER" id="PTHR34676:SF8">
    <property type="entry name" value="TRANSMEMBRANE PROTEIN"/>
    <property type="match status" value="1"/>
</dbReference>
<accession>A0A1U8I108</accession>
<evidence type="ECO:0000256" key="1">
    <source>
        <dbReference type="SAM" id="MobiDB-lite"/>
    </source>
</evidence>